<dbReference type="Proteomes" id="UP000183107">
    <property type="component" value="Unassembled WGS sequence"/>
</dbReference>
<evidence type="ECO:0000313" key="2">
    <source>
        <dbReference type="EMBL" id="SFN39289.1"/>
    </source>
</evidence>
<dbReference type="EMBL" id="FOVJ01000001">
    <property type="protein sequence ID" value="SFN39289.1"/>
    <property type="molecule type" value="Genomic_DNA"/>
</dbReference>
<feature type="compositionally biased region" description="Basic and acidic residues" evidence="1">
    <location>
        <begin position="36"/>
        <end position="48"/>
    </location>
</feature>
<feature type="region of interest" description="Disordered" evidence="1">
    <location>
        <begin position="19"/>
        <end position="85"/>
    </location>
</feature>
<evidence type="ECO:0000256" key="1">
    <source>
        <dbReference type="SAM" id="MobiDB-lite"/>
    </source>
</evidence>
<proteinExistence type="predicted"/>
<sequence length="85" mass="9820">MALAGIVVRTSYRKTCRSREITSSLRVSRQPQFGEGHPRDRYPDELFGKPRGSPFLNRHPLQRERAGNTSNQTRESIILQRARAR</sequence>
<name>A0A1I4YNS7_9PROT</name>
<dbReference type="AlphaFoldDB" id="A0A1I4YNS7"/>
<evidence type="ECO:0000313" key="3">
    <source>
        <dbReference type="Proteomes" id="UP000183107"/>
    </source>
</evidence>
<organism evidence="2 3">
    <name type="scientific">Nitrosospira briensis</name>
    <dbReference type="NCBI Taxonomy" id="35799"/>
    <lineage>
        <taxon>Bacteria</taxon>
        <taxon>Pseudomonadati</taxon>
        <taxon>Pseudomonadota</taxon>
        <taxon>Betaproteobacteria</taxon>
        <taxon>Nitrosomonadales</taxon>
        <taxon>Nitrosomonadaceae</taxon>
        <taxon>Nitrosospira</taxon>
    </lineage>
</organism>
<keyword evidence="3" id="KW-1185">Reference proteome</keyword>
<feature type="compositionally biased region" description="Polar residues" evidence="1">
    <location>
        <begin position="21"/>
        <end position="31"/>
    </location>
</feature>
<accession>A0A1I4YNS7</accession>
<protein>
    <submittedName>
        <fullName evidence="2">Uncharacterized protein</fullName>
    </submittedName>
</protein>
<gene>
    <name evidence="2" type="ORF">SAMN05216386_0781</name>
</gene>
<reference evidence="3" key="1">
    <citation type="submission" date="2016-10" db="EMBL/GenBank/DDBJ databases">
        <authorList>
            <person name="Varghese N."/>
        </authorList>
    </citation>
    <scope>NUCLEOTIDE SEQUENCE [LARGE SCALE GENOMIC DNA]</scope>
    <source>
        <strain evidence="3">Nsp8</strain>
    </source>
</reference>